<dbReference type="InterPro" id="IPR003811">
    <property type="entry name" value="G3P_acylTferase_PlsY"/>
</dbReference>
<keyword evidence="8" id="KW-0594">Phospholipid biosynthesis</keyword>
<reference evidence="11" key="1">
    <citation type="submission" date="2023-03" db="EMBL/GenBank/DDBJ databases">
        <authorList>
            <person name="Steffen K."/>
            <person name="Cardenas P."/>
        </authorList>
    </citation>
    <scope>NUCLEOTIDE SEQUENCE</scope>
</reference>
<keyword evidence="4 10" id="KW-0812">Transmembrane</keyword>
<name>A0AA35SMW6_GEOBA</name>
<evidence type="ECO:0000256" key="1">
    <source>
        <dbReference type="ARBA" id="ARBA00022475"/>
    </source>
</evidence>
<dbReference type="PANTHER" id="PTHR30309:SF0">
    <property type="entry name" value="GLYCEROL-3-PHOSPHATE ACYLTRANSFERASE-RELATED"/>
    <property type="match status" value="1"/>
</dbReference>
<dbReference type="GO" id="GO:0008654">
    <property type="term" value="P:phospholipid biosynthetic process"/>
    <property type="evidence" value="ECO:0007669"/>
    <property type="project" value="UniProtKB-KW"/>
</dbReference>
<dbReference type="Proteomes" id="UP001174909">
    <property type="component" value="Unassembled WGS sequence"/>
</dbReference>
<keyword evidence="11" id="KW-0012">Acyltransferase</keyword>
<keyword evidence="2" id="KW-0444">Lipid biosynthesis</keyword>
<keyword evidence="5 10" id="KW-1133">Transmembrane helix</keyword>
<evidence type="ECO:0000256" key="10">
    <source>
        <dbReference type="SAM" id="Phobius"/>
    </source>
</evidence>
<dbReference type="HAMAP" id="MF_01043">
    <property type="entry name" value="PlsY"/>
    <property type="match status" value="1"/>
</dbReference>
<feature type="transmembrane region" description="Helical" evidence="10">
    <location>
        <begin position="6"/>
        <end position="23"/>
    </location>
</feature>
<dbReference type="PANTHER" id="PTHR30309">
    <property type="entry name" value="INNER MEMBRANE PROTEIN YGIH"/>
    <property type="match status" value="1"/>
</dbReference>
<evidence type="ECO:0000256" key="8">
    <source>
        <dbReference type="ARBA" id="ARBA00023209"/>
    </source>
</evidence>
<dbReference type="EMBL" id="CASHTH010002625">
    <property type="protein sequence ID" value="CAI8032773.1"/>
    <property type="molecule type" value="Genomic_DNA"/>
</dbReference>
<keyword evidence="6" id="KW-0443">Lipid metabolism</keyword>
<evidence type="ECO:0000313" key="11">
    <source>
        <dbReference type="EMBL" id="CAI8032773.1"/>
    </source>
</evidence>
<protein>
    <submittedName>
        <fullName evidence="11">Glycerol-3-phosphate acyltransferase 4</fullName>
    </submittedName>
</protein>
<keyword evidence="7 10" id="KW-0472">Membrane</keyword>
<dbReference type="GO" id="GO:0043772">
    <property type="term" value="F:acyl-phosphate glycerol-3-phosphate acyltransferase activity"/>
    <property type="evidence" value="ECO:0007669"/>
    <property type="project" value="InterPro"/>
</dbReference>
<evidence type="ECO:0000256" key="3">
    <source>
        <dbReference type="ARBA" id="ARBA00022679"/>
    </source>
</evidence>
<dbReference type="Pfam" id="PF02660">
    <property type="entry name" value="G3P_acyltransf"/>
    <property type="match status" value="1"/>
</dbReference>
<evidence type="ECO:0000313" key="12">
    <source>
        <dbReference type="Proteomes" id="UP001174909"/>
    </source>
</evidence>
<organism evidence="11 12">
    <name type="scientific">Geodia barretti</name>
    <name type="common">Barrett's horny sponge</name>
    <dbReference type="NCBI Taxonomy" id="519541"/>
    <lineage>
        <taxon>Eukaryota</taxon>
        <taxon>Metazoa</taxon>
        <taxon>Porifera</taxon>
        <taxon>Demospongiae</taxon>
        <taxon>Heteroscleromorpha</taxon>
        <taxon>Tetractinellida</taxon>
        <taxon>Astrophorina</taxon>
        <taxon>Geodiidae</taxon>
        <taxon>Geodia</taxon>
    </lineage>
</organism>
<feature type="transmembrane region" description="Helical" evidence="10">
    <location>
        <begin position="144"/>
        <end position="160"/>
    </location>
</feature>
<proteinExistence type="inferred from homology"/>
<keyword evidence="12" id="KW-1185">Reference proteome</keyword>
<dbReference type="AlphaFoldDB" id="A0AA35SMW6"/>
<keyword evidence="1" id="KW-1003">Cell membrane</keyword>
<accession>A0AA35SMW6</accession>
<evidence type="ECO:0000256" key="4">
    <source>
        <dbReference type="ARBA" id="ARBA00022692"/>
    </source>
</evidence>
<evidence type="ECO:0000256" key="7">
    <source>
        <dbReference type="ARBA" id="ARBA00023136"/>
    </source>
</evidence>
<gene>
    <name evidence="11" type="ORF">GBAR_LOCUS18505</name>
</gene>
<feature type="transmembrane region" description="Helical" evidence="10">
    <location>
        <begin position="108"/>
        <end position="132"/>
    </location>
</feature>
<sequence length="221" mass="24203">MVEAAILIVGAYLIGSIPTGYLVSRYVAGIDIRDYGSGNVGASNVIEHVGKWQGILQGAFDCLVKGLLPVALGKLVGLDLWVLGAAGLVALVGHNWSPYLRLTGGRGVSVAVGAALGLGMFWEILILGLAVFTIGRLLTRDTGFWTFAALLALPVTSIAFRRESEIILTIALICLMMFLKRLTANWEPPPLEYPLRRVLMYRLVWDRDVPKRAEWTERRPD</sequence>
<evidence type="ECO:0000256" key="5">
    <source>
        <dbReference type="ARBA" id="ARBA00022989"/>
    </source>
</evidence>
<comment type="caution">
    <text evidence="11">The sequence shown here is derived from an EMBL/GenBank/DDBJ whole genome shotgun (WGS) entry which is preliminary data.</text>
</comment>
<evidence type="ECO:0000256" key="2">
    <source>
        <dbReference type="ARBA" id="ARBA00022516"/>
    </source>
</evidence>
<keyword evidence="9" id="KW-1208">Phospholipid metabolism</keyword>
<feature type="transmembrane region" description="Helical" evidence="10">
    <location>
        <begin position="75"/>
        <end position="96"/>
    </location>
</feature>
<evidence type="ECO:0000256" key="9">
    <source>
        <dbReference type="ARBA" id="ARBA00023264"/>
    </source>
</evidence>
<dbReference type="GO" id="GO:0005886">
    <property type="term" value="C:plasma membrane"/>
    <property type="evidence" value="ECO:0007669"/>
    <property type="project" value="InterPro"/>
</dbReference>
<dbReference type="SMART" id="SM01207">
    <property type="entry name" value="G3P_acyltransf"/>
    <property type="match status" value="1"/>
</dbReference>
<evidence type="ECO:0000256" key="6">
    <source>
        <dbReference type="ARBA" id="ARBA00023098"/>
    </source>
</evidence>
<keyword evidence="3" id="KW-0808">Transferase</keyword>